<gene>
    <name evidence="2" type="ORF">HZI73_01505</name>
</gene>
<sequence>MQKIIGVLIAVIMCSFMSIGCNSNKPSQVIDEPLRISFDFEEGNDGFATGFADLPENYVDDGYMLQIGYCDRPQKNSEMTKSIILKGENHNKDMFLYTYRKIDGDLGLSKNTDYQVSVSFDLGTSVAKDISETGSSPGQKIYVKMGIVNKEPIIKLNDEGDYALNLDKGNHSLGGKDIVFMGNVEKTDDMYPGKTFEYKHFEYRTYVQTNEKGACYLLIGYDSKYEGVNWHYIDNVVVTFEKDS</sequence>
<name>A0A8J8MGC8_9FIRM</name>
<dbReference type="RefSeq" id="WP_212696510.1">
    <property type="nucleotide sequence ID" value="NZ_CP058649.1"/>
</dbReference>
<accession>A0A8J8MGC8</accession>
<proteinExistence type="predicted"/>
<feature type="chain" id="PRO_5038701138" evidence="1">
    <location>
        <begin position="21"/>
        <end position="244"/>
    </location>
</feature>
<keyword evidence="1" id="KW-0732">Signal</keyword>
<evidence type="ECO:0000256" key="1">
    <source>
        <dbReference type="SAM" id="SignalP"/>
    </source>
</evidence>
<dbReference type="AlphaFoldDB" id="A0A8J8MGC8"/>
<evidence type="ECO:0000313" key="3">
    <source>
        <dbReference type="Proteomes" id="UP000683246"/>
    </source>
</evidence>
<dbReference type="Proteomes" id="UP000683246">
    <property type="component" value="Chromosome"/>
</dbReference>
<dbReference type="PROSITE" id="PS51257">
    <property type="entry name" value="PROKAR_LIPOPROTEIN"/>
    <property type="match status" value="1"/>
</dbReference>
<dbReference type="EMBL" id="CP058649">
    <property type="protein sequence ID" value="QUI21051.1"/>
    <property type="molecule type" value="Genomic_DNA"/>
</dbReference>
<evidence type="ECO:0000313" key="2">
    <source>
        <dbReference type="EMBL" id="QUI21051.1"/>
    </source>
</evidence>
<feature type="signal peptide" evidence="1">
    <location>
        <begin position="1"/>
        <end position="20"/>
    </location>
</feature>
<organism evidence="2 3">
    <name type="scientific">Vallitalea pronyensis</name>
    <dbReference type="NCBI Taxonomy" id="1348613"/>
    <lineage>
        <taxon>Bacteria</taxon>
        <taxon>Bacillati</taxon>
        <taxon>Bacillota</taxon>
        <taxon>Clostridia</taxon>
        <taxon>Lachnospirales</taxon>
        <taxon>Vallitaleaceae</taxon>
        <taxon>Vallitalea</taxon>
    </lineage>
</organism>
<protein>
    <submittedName>
        <fullName evidence="2">Uncharacterized protein</fullName>
    </submittedName>
</protein>
<keyword evidence="3" id="KW-1185">Reference proteome</keyword>
<dbReference type="KEGG" id="vpy:HZI73_01505"/>
<reference evidence="2" key="1">
    <citation type="submission" date="2020-07" db="EMBL/GenBank/DDBJ databases">
        <title>Vallitalea pronyensis genome.</title>
        <authorList>
            <person name="Postec A."/>
        </authorList>
    </citation>
    <scope>NUCLEOTIDE SEQUENCE</scope>
    <source>
        <strain evidence="2">FatNI3</strain>
    </source>
</reference>